<dbReference type="Proteomes" id="UP001165122">
    <property type="component" value="Unassembled WGS sequence"/>
</dbReference>
<evidence type="ECO:0000313" key="2">
    <source>
        <dbReference type="EMBL" id="GMI01700.1"/>
    </source>
</evidence>
<dbReference type="Pfam" id="PF05186">
    <property type="entry name" value="Dpy-30"/>
    <property type="match status" value="1"/>
</dbReference>
<comment type="caution">
    <text evidence="2">The sequence shown here is derived from an EMBL/GenBank/DDBJ whole genome shotgun (WGS) entry which is preliminary data.</text>
</comment>
<protein>
    <submittedName>
        <fullName evidence="2">Uncharacterized protein</fullName>
    </submittedName>
</protein>
<proteinExistence type="predicted"/>
<feature type="region of interest" description="Disordered" evidence="1">
    <location>
        <begin position="736"/>
        <end position="764"/>
    </location>
</feature>
<feature type="compositionally biased region" description="Basic and acidic residues" evidence="1">
    <location>
        <begin position="445"/>
        <end position="459"/>
    </location>
</feature>
<gene>
    <name evidence="2" type="ORF">TrLO_g11126</name>
</gene>
<name>A0A9W7C2R6_9STRA</name>
<dbReference type="CDD" id="cd22958">
    <property type="entry name" value="DD_DPY30_SDC1-like"/>
    <property type="match status" value="1"/>
</dbReference>
<dbReference type="InterPro" id="IPR047499">
    <property type="entry name" value="DD_AK7"/>
</dbReference>
<dbReference type="CDD" id="cd22967">
    <property type="entry name" value="DD_AK7"/>
    <property type="match status" value="1"/>
</dbReference>
<reference evidence="3" key="1">
    <citation type="journal article" date="2023" name="Commun. Biol.">
        <title>Genome analysis of Parmales, the sister group of diatoms, reveals the evolutionary specialization of diatoms from phago-mixotrophs to photoautotrophs.</title>
        <authorList>
            <person name="Ban H."/>
            <person name="Sato S."/>
            <person name="Yoshikawa S."/>
            <person name="Yamada K."/>
            <person name="Nakamura Y."/>
            <person name="Ichinomiya M."/>
            <person name="Sato N."/>
            <person name="Blanc-Mathieu R."/>
            <person name="Endo H."/>
            <person name="Kuwata A."/>
            <person name="Ogata H."/>
        </authorList>
    </citation>
    <scope>NUCLEOTIDE SEQUENCE [LARGE SCALE GENOMIC DNA]</scope>
    <source>
        <strain evidence="3">NIES 3700</strain>
    </source>
</reference>
<dbReference type="Gene3D" id="1.20.890.10">
    <property type="entry name" value="cAMP-dependent protein kinase regulatory subunit, dimerization-anchoring domain"/>
    <property type="match status" value="1"/>
</dbReference>
<dbReference type="AlphaFoldDB" id="A0A9W7C2R6"/>
<evidence type="ECO:0000256" key="1">
    <source>
        <dbReference type="SAM" id="MobiDB-lite"/>
    </source>
</evidence>
<dbReference type="EMBL" id="BRXW01000036">
    <property type="protein sequence ID" value="GMI01700.1"/>
    <property type="molecule type" value="Genomic_DNA"/>
</dbReference>
<dbReference type="InterPro" id="IPR007858">
    <property type="entry name" value="Dpy-30_motif"/>
</dbReference>
<evidence type="ECO:0000313" key="3">
    <source>
        <dbReference type="Proteomes" id="UP001165122"/>
    </source>
</evidence>
<organism evidence="2 3">
    <name type="scientific">Triparma laevis f. longispina</name>
    <dbReference type="NCBI Taxonomy" id="1714387"/>
    <lineage>
        <taxon>Eukaryota</taxon>
        <taxon>Sar</taxon>
        <taxon>Stramenopiles</taxon>
        <taxon>Ochrophyta</taxon>
        <taxon>Bolidophyceae</taxon>
        <taxon>Parmales</taxon>
        <taxon>Triparmaceae</taxon>
        <taxon>Triparma</taxon>
    </lineage>
</organism>
<dbReference type="OrthoDB" id="192474at2759"/>
<accession>A0A9W7C2R6</accession>
<keyword evidence="3" id="KW-1185">Reference proteome</keyword>
<sequence length="764" mass="86128">MPKTNPSPTPPPSTTPKLYLPETRLEEHLLNKFLAPYRTSHVTDANQTKRAEAIVSYTHKNILPVLTPGLIALARAVEADPSIDDVATPDPEDDLDLEMQSMELKIYLAKNVNKSISDGLEKTFRAKPADPLDHLASYFFSQSADEVLNPEFDDQVNPLQFLGQYLMRHNPMHIEENEAPPPPSNERLKQHCVPPVPTLSAEVDKAGVSLKDGKPHVYMVPDAMKGFVSADCEKEVVGVLERSIPNIGAGGADKHMTITAIRHIQRKTVLFRAIDTTSFKRYDRILNDEQLRAMCPAELTKENGLAAAVQNLLQQATLVRVARGLQISFENTPKLATPPPTLFQTSRKFDGRLFIIDVISEPPLATSLSNQEEQKQQEDYEWLLLRCRVYDPEYSRYYEAATHDNLPRDVKERREKVQSLVDGLEIVEFDEHTKRPMRFGFPSNQKKESKEESKDDMTTRMKSSSLKKKFSNLSVNNESEPLSSPRLRNAFKDAKAMDGTLPLSSITSSSTACFSKEDIDARESVWQLRRDHALLQKRERLQKRVGGGGRGKKRKNNAVSVIVFRKGIKVSKRRMIVSVECFNESVNGTLRITAYDPGSSEAFEAVVQHRDTRGMIPGVEGVYLKGDKDKEVCDMCKGLQLVKGNLILFEKDEWLTKLRQAFDALPKDFTGRASRGNVLDLLRDTKKIIVEFLAGMHDPMNEYVMGYLDRVVAFAEVNAWPMVSFEEFKVFLDKGEGEGEGEGGDKSVKKVEEEKSEEKDEEKV</sequence>
<feature type="region of interest" description="Disordered" evidence="1">
    <location>
        <begin position="437"/>
        <end position="465"/>
    </location>
</feature>